<dbReference type="Proteomes" id="UP000190198">
    <property type="component" value="Unassembled WGS sequence"/>
</dbReference>
<accession>A0A1T2KYM2</accession>
<evidence type="ECO:0000256" key="1">
    <source>
        <dbReference type="SAM" id="Phobius"/>
    </source>
</evidence>
<keyword evidence="1" id="KW-0472">Membrane</keyword>
<feature type="transmembrane region" description="Helical" evidence="1">
    <location>
        <begin position="14"/>
        <end position="32"/>
    </location>
</feature>
<sequence>MTEESENSKMNNDFKMFVFMAIIVGVVGWLYVGDRYTITPKKTDYEVRHENAATTTAHMDYDLCVQMAKVQKELGHKTADCDDIYDHHGVDQ</sequence>
<comment type="caution">
    <text evidence="2">The sequence shown here is derived from an EMBL/GenBank/DDBJ whole genome shotgun (WGS) entry which is preliminary data.</text>
</comment>
<reference evidence="2 3" key="1">
    <citation type="submission" date="2016-11" db="EMBL/GenBank/DDBJ databases">
        <title>Mixed transmission modes and dynamic genome evolution in an obligate animal-bacterial symbiosis.</title>
        <authorList>
            <person name="Russell S.L."/>
            <person name="Corbett-Detig R.B."/>
            <person name="Cavanaugh C.M."/>
        </authorList>
    </citation>
    <scope>NUCLEOTIDE SEQUENCE [LARGE SCALE GENOMIC DNA]</scope>
    <source>
        <strain evidence="2">Sp-SM6</strain>
    </source>
</reference>
<dbReference type="EMBL" id="MPRK01000256">
    <property type="protein sequence ID" value="OOZ37933.1"/>
    <property type="molecule type" value="Genomic_DNA"/>
</dbReference>
<protein>
    <submittedName>
        <fullName evidence="2">Uncharacterized protein</fullName>
    </submittedName>
</protein>
<keyword evidence="3" id="KW-1185">Reference proteome</keyword>
<evidence type="ECO:0000313" key="3">
    <source>
        <dbReference type="Proteomes" id="UP000190198"/>
    </source>
</evidence>
<organism evidence="2 3">
    <name type="scientific">Solemya elarraichensis gill symbiont</name>
    <dbReference type="NCBI Taxonomy" id="1918949"/>
    <lineage>
        <taxon>Bacteria</taxon>
        <taxon>Pseudomonadati</taxon>
        <taxon>Pseudomonadota</taxon>
        <taxon>Gammaproteobacteria</taxon>
        <taxon>sulfur-oxidizing symbionts</taxon>
    </lineage>
</organism>
<keyword evidence="1" id="KW-1133">Transmembrane helix</keyword>
<keyword evidence="1" id="KW-0812">Transmembrane</keyword>
<evidence type="ECO:0000313" key="2">
    <source>
        <dbReference type="EMBL" id="OOZ37933.1"/>
    </source>
</evidence>
<proteinExistence type="predicted"/>
<gene>
    <name evidence="2" type="ORF">BOW52_09920</name>
</gene>
<name>A0A1T2KYM2_9GAMM</name>
<dbReference type="RefSeq" id="WP_078477565.1">
    <property type="nucleotide sequence ID" value="NZ_MPRK01000256.1"/>
</dbReference>
<dbReference type="AlphaFoldDB" id="A0A1T2KYM2"/>